<keyword evidence="1" id="KW-1133">Transmembrane helix</keyword>
<evidence type="ECO:0000256" key="1">
    <source>
        <dbReference type="SAM" id="Phobius"/>
    </source>
</evidence>
<dbReference type="InParanoid" id="A0A1E7FN51"/>
<dbReference type="EMBL" id="KV784355">
    <property type="protein sequence ID" value="OEU19577.1"/>
    <property type="molecule type" value="Genomic_DNA"/>
</dbReference>
<sequence length="84" mass="9052">MIAIIPHTVTPVQVGMAFAVVEVLGNTLNLTDIVFGWLRDISGDYVAPMKLLFVYALIGISLLLASRDRIGKIGIGRSNLNSNP</sequence>
<feature type="transmembrane region" description="Helical" evidence="1">
    <location>
        <begin position="45"/>
        <end position="65"/>
    </location>
</feature>
<name>A0A1E7FN51_9STRA</name>
<gene>
    <name evidence="2" type="ORF">FRACYDRAFT_274551</name>
</gene>
<evidence type="ECO:0000313" key="2">
    <source>
        <dbReference type="EMBL" id="OEU19577.1"/>
    </source>
</evidence>
<keyword evidence="1" id="KW-0472">Membrane</keyword>
<proteinExistence type="predicted"/>
<keyword evidence="3" id="KW-1185">Reference proteome</keyword>
<evidence type="ECO:0000313" key="3">
    <source>
        <dbReference type="Proteomes" id="UP000095751"/>
    </source>
</evidence>
<organism evidence="2 3">
    <name type="scientific">Fragilariopsis cylindrus CCMP1102</name>
    <dbReference type="NCBI Taxonomy" id="635003"/>
    <lineage>
        <taxon>Eukaryota</taxon>
        <taxon>Sar</taxon>
        <taxon>Stramenopiles</taxon>
        <taxon>Ochrophyta</taxon>
        <taxon>Bacillariophyta</taxon>
        <taxon>Bacillariophyceae</taxon>
        <taxon>Bacillariophycidae</taxon>
        <taxon>Bacillariales</taxon>
        <taxon>Bacillariaceae</taxon>
        <taxon>Fragilariopsis</taxon>
    </lineage>
</organism>
<dbReference type="Proteomes" id="UP000095751">
    <property type="component" value="Unassembled WGS sequence"/>
</dbReference>
<protein>
    <recommendedName>
        <fullName evidence="4">Major facilitator superfamily (MFS) profile domain-containing protein</fullName>
    </recommendedName>
</protein>
<keyword evidence="1" id="KW-0812">Transmembrane</keyword>
<dbReference type="AlphaFoldDB" id="A0A1E7FN51"/>
<reference evidence="2 3" key="1">
    <citation type="submission" date="2016-09" db="EMBL/GenBank/DDBJ databases">
        <title>Extensive genetic diversity and differential bi-allelic expression allows diatom success in the polar Southern Ocean.</title>
        <authorList>
            <consortium name="DOE Joint Genome Institute"/>
            <person name="Mock T."/>
            <person name="Otillar R.P."/>
            <person name="Strauss J."/>
            <person name="Dupont C."/>
            <person name="Frickenhaus S."/>
            <person name="Maumus F."/>
            <person name="Mcmullan M."/>
            <person name="Sanges R."/>
            <person name="Schmutz J."/>
            <person name="Toseland A."/>
            <person name="Valas R."/>
            <person name="Veluchamy A."/>
            <person name="Ward B.J."/>
            <person name="Allen A."/>
            <person name="Barry K."/>
            <person name="Falciatore A."/>
            <person name="Ferrante M."/>
            <person name="Fortunato A.E."/>
            <person name="Gloeckner G."/>
            <person name="Gruber A."/>
            <person name="Hipkin R."/>
            <person name="Janech M."/>
            <person name="Kroth P."/>
            <person name="Leese F."/>
            <person name="Lindquist E."/>
            <person name="Lyon B.R."/>
            <person name="Martin J."/>
            <person name="Mayer C."/>
            <person name="Parker M."/>
            <person name="Quesneville H."/>
            <person name="Raymond J."/>
            <person name="Uhlig C."/>
            <person name="Valentin K.U."/>
            <person name="Worden A.Z."/>
            <person name="Armbrust E.V."/>
            <person name="Bowler C."/>
            <person name="Green B."/>
            <person name="Moulton V."/>
            <person name="Van Oosterhout C."/>
            <person name="Grigoriev I."/>
        </authorList>
    </citation>
    <scope>NUCLEOTIDE SEQUENCE [LARGE SCALE GENOMIC DNA]</scope>
    <source>
        <strain evidence="2 3">CCMP1102</strain>
    </source>
</reference>
<accession>A0A1E7FN51</accession>
<dbReference type="KEGG" id="fcy:FRACYDRAFT_274551"/>
<evidence type="ECO:0008006" key="4">
    <source>
        <dbReference type="Google" id="ProtNLM"/>
    </source>
</evidence>